<feature type="region of interest" description="Disordered" evidence="1">
    <location>
        <begin position="85"/>
        <end position="104"/>
    </location>
</feature>
<dbReference type="Proteomes" id="UP000092445">
    <property type="component" value="Unassembled WGS sequence"/>
</dbReference>
<evidence type="ECO:0000313" key="3">
    <source>
        <dbReference type="Proteomes" id="UP000092445"/>
    </source>
</evidence>
<feature type="compositionally biased region" description="Low complexity" evidence="1">
    <location>
        <begin position="1"/>
        <end position="23"/>
    </location>
</feature>
<reference evidence="2" key="2">
    <citation type="submission" date="2020-05" db="UniProtKB">
        <authorList>
            <consortium name="EnsemblMetazoa"/>
        </authorList>
    </citation>
    <scope>IDENTIFICATION</scope>
    <source>
        <strain evidence="2">IAEA</strain>
    </source>
</reference>
<proteinExistence type="predicted"/>
<dbReference type="VEuPathDB" id="VectorBase:GPAI043609"/>
<accession>A0A1B0AEZ0</accession>
<sequence>MLVHSTNSSSTPTPGSTSSATNTLEPPARSTTTTSNTSTNSSNHHHLPPSQMTNSPLNSRPPSRAPSILDSPTLARVERARLRLEASSQQQHLNGSCGSSINTLNRENSLERKAMDSKPLRKWALFMGRLVTITGNDFIENKSYIESVN</sequence>
<feature type="compositionally biased region" description="Polar residues" evidence="1">
    <location>
        <begin position="87"/>
        <end position="104"/>
    </location>
</feature>
<evidence type="ECO:0000313" key="2">
    <source>
        <dbReference type="EnsemblMetazoa" id="GPAI043609-PA"/>
    </source>
</evidence>
<evidence type="ECO:0000256" key="1">
    <source>
        <dbReference type="SAM" id="MobiDB-lite"/>
    </source>
</evidence>
<dbReference type="AlphaFoldDB" id="A0A1B0AEZ0"/>
<dbReference type="EnsemblMetazoa" id="GPAI043609-RA">
    <property type="protein sequence ID" value="GPAI043609-PA"/>
    <property type="gene ID" value="GPAI043609"/>
</dbReference>
<reference evidence="3" key="1">
    <citation type="submission" date="2014-03" db="EMBL/GenBank/DDBJ databases">
        <authorList>
            <person name="Aksoy S."/>
            <person name="Warren W."/>
            <person name="Wilson R.K."/>
        </authorList>
    </citation>
    <scope>NUCLEOTIDE SEQUENCE [LARGE SCALE GENOMIC DNA]</scope>
    <source>
        <strain evidence="3">IAEA</strain>
    </source>
</reference>
<feature type="compositionally biased region" description="Low complexity" evidence="1">
    <location>
        <begin position="30"/>
        <end position="42"/>
    </location>
</feature>
<protein>
    <submittedName>
        <fullName evidence="2">Uncharacterized protein</fullName>
    </submittedName>
</protein>
<feature type="compositionally biased region" description="Polar residues" evidence="1">
    <location>
        <begin position="50"/>
        <end position="61"/>
    </location>
</feature>
<keyword evidence="3" id="KW-1185">Reference proteome</keyword>
<name>A0A1B0AEZ0_GLOPL</name>
<organism evidence="2 3">
    <name type="scientific">Glossina pallidipes</name>
    <name type="common">Tsetse fly</name>
    <dbReference type="NCBI Taxonomy" id="7398"/>
    <lineage>
        <taxon>Eukaryota</taxon>
        <taxon>Metazoa</taxon>
        <taxon>Ecdysozoa</taxon>
        <taxon>Arthropoda</taxon>
        <taxon>Hexapoda</taxon>
        <taxon>Insecta</taxon>
        <taxon>Pterygota</taxon>
        <taxon>Neoptera</taxon>
        <taxon>Endopterygota</taxon>
        <taxon>Diptera</taxon>
        <taxon>Brachycera</taxon>
        <taxon>Muscomorpha</taxon>
        <taxon>Hippoboscoidea</taxon>
        <taxon>Glossinidae</taxon>
        <taxon>Glossina</taxon>
    </lineage>
</organism>
<feature type="region of interest" description="Disordered" evidence="1">
    <location>
        <begin position="1"/>
        <end position="72"/>
    </location>
</feature>